<reference evidence="4 5" key="1">
    <citation type="submission" date="2019-01" db="EMBL/GenBank/DDBJ databases">
        <authorList>
            <person name="Chen W.-M."/>
        </authorList>
    </citation>
    <scope>NUCLEOTIDE SEQUENCE [LARGE SCALE GENOMIC DNA]</scope>
    <source>
        <strain evidence="4 5">YBJ-36</strain>
    </source>
</reference>
<sequence>MTIYIKHYKAFSLLMALALLWSSCKKDKNTAFDVNADVTLKSYSINNIQGEIDEKTGAITVSMPFGTDVTALTGVMQLPGGANVSPASGTELNFTGPVKYSVTNGNLYKDYTVTVKIIPPLSSFSINGVNGSINQENKSITVILPDGTDLTSLSPEISLVNGATVSPNNGAAQDFSQPVEYTVTMGGLSVAYHVTVISNSTNEYAYLGLAATRSAITDPDEKAAADWFFTNYPNADYVSFQSIETGRSLSSYKVIWWHFDAAQNLPAAALTQNVTNKLKDFRANGGNLLLTTYAARYVEALGIVPEGRGPNNAFGDFEDEKGNGGGFVEANADWGISFKGHENHPIFQGVDTYEPGKAWLLQKGTFRANHTSWWFLPEWGGYGNGATWREQTGGINLASEAWDDNLDGRVGLAEWKTGNDANVVIIAFGAYDWYSEPKNGGGSNGYISNIQKITKNAIDYLRDN</sequence>
<dbReference type="AlphaFoldDB" id="A0A437MRY6"/>
<dbReference type="Proteomes" id="UP000282759">
    <property type="component" value="Unassembled WGS sequence"/>
</dbReference>
<organism evidence="4 5">
    <name type="scientific">Mucilaginibacter limnophilus</name>
    <dbReference type="NCBI Taxonomy" id="1932778"/>
    <lineage>
        <taxon>Bacteria</taxon>
        <taxon>Pseudomonadati</taxon>
        <taxon>Bacteroidota</taxon>
        <taxon>Sphingobacteriia</taxon>
        <taxon>Sphingobacteriales</taxon>
        <taxon>Sphingobacteriaceae</taxon>
        <taxon>Mucilaginibacter</taxon>
    </lineage>
</organism>
<dbReference type="Pfam" id="PF16410">
    <property type="entry name" value="DUF5018"/>
    <property type="match status" value="1"/>
</dbReference>
<feature type="domain" description="DUF4960" evidence="2">
    <location>
        <begin position="207"/>
        <end position="461"/>
    </location>
</feature>
<feature type="signal peptide" evidence="1">
    <location>
        <begin position="1"/>
        <end position="27"/>
    </location>
</feature>
<dbReference type="PROSITE" id="PS51257">
    <property type="entry name" value="PROKAR_LIPOPROTEIN"/>
    <property type="match status" value="1"/>
</dbReference>
<evidence type="ECO:0000256" key="1">
    <source>
        <dbReference type="SAM" id="SignalP"/>
    </source>
</evidence>
<dbReference type="Pfam" id="PF16324">
    <property type="entry name" value="DUF4960"/>
    <property type="match status" value="1"/>
</dbReference>
<dbReference type="InterPro" id="IPR032186">
    <property type="entry name" value="DUF5018"/>
</dbReference>
<proteinExistence type="predicted"/>
<keyword evidence="1" id="KW-0732">Signal</keyword>
<dbReference type="EMBL" id="SACK01000005">
    <property type="protein sequence ID" value="RVU00419.1"/>
    <property type="molecule type" value="Genomic_DNA"/>
</dbReference>
<feature type="domain" description="DUF5018" evidence="3">
    <location>
        <begin position="121"/>
        <end position="185"/>
    </location>
</feature>
<keyword evidence="5" id="KW-1185">Reference proteome</keyword>
<evidence type="ECO:0000313" key="4">
    <source>
        <dbReference type="EMBL" id="RVU00419.1"/>
    </source>
</evidence>
<name>A0A437MRY6_9SPHI</name>
<feature type="chain" id="PRO_5019426538" evidence="1">
    <location>
        <begin position="28"/>
        <end position="464"/>
    </location>
</feature>
<dbReference type="Gene3D" id="2.60.40.2340">
    <property type="match status" value="2"/>
</dbReference>
<protein>
    <submittedName>
        <fullName evidence="4">DUF4960 domain-containing protein</fullName>
    </submittedName>
</protein>
<comment type="caution">
    <text evidence="4">The sequence shown here is derived from an EMBL/GenBank/DDBJ whole genome shotgun (WGS) entry which is preliminary data.</text>
</comment>
<accession>A0A437MRY6</accession>
<dbReference type="InterPro" id="IPR032526">
    <property type="entry name" value="DUF4960"/>
</dbReference>
<gene>
    <name evidence="4" type="ORF">EOD41_13145</name>
</gene>
<dbReference type="RefSeq" id="WP_127705623.1">
    <property type="nucleotide sequence ID" value="NZ_SACK01000005.1"/>
</dbReference>
<dbReference type="CDD" id="cd03143">
    <property type="entry name" value="A4_beta-galactosidase_middle_domain"/>
    <property type="match status" value="1"/>
</dbReference>
<dbReference type="OrthoDB" id="727829at2"/>
<evidence type="ECO:0000259" key="3">
    <source>
        <dbReference type="Pfam" id="PF16410"/>
    </source>
</evidence>
<evidence type="ECO:0000259" key="2">
    <source>
        <dbReference type="Pfam" id="PF16324"/>
    </source>
</evidence>
<evidence type="ECO:0000313" key="5">
    <source>
        <dbReference type="Proteomes" id="UP000282759"/>
    </source>
</evidence>